<dbReference type="InterPro" id="IPR013087">
    <property type="entry name" value="Znf_C2H2_type"/>
</dbReference>
<evidence type="ECO:0000259" key="2">
    <source>
        <dbReference type="SMART" id="SM00451"/>
    </source>
</evidence>
<dbReference type="InterPro" id="IPR003604">
    <property type="entry name" value="Matrin/U1-like-C_Znf_C2H2"/>
</dbReference>
<evidence type="ECO:0000313" key="4">
    <source>
        <dbReference type="Proteomes" id="UP001168972"/>
    </source>
</evidence>
<reference evidence="3" key="2">
    <citation type="submission" date="2023-03" db="EMBL/GenBank/DDBJ databases">
        <authorList>
            <person name="Inwood S.N."/>
            <person name="Skelly J.G."/>
            <person name="Guhlin J."/>
            <person name="Harrop T.W.R."/>
            <person name="Goldson S.G."/>
            <person name="Dearden P.K."/>
        </authorList>
    </citation>
    <scope>NUCLEOTIDE SEQUENCE</scope>
    <source>
        <strain evidence="3">Lincoln</strain>
        <tissue evidence="3">Whole body</tissue>
    </source>
</reference>
<evidence type="ECO:0000313" key="3">
    <source>
        <dbReference type="EMBL" id="KAK0175325.1"/>
    </source>
</evidence>
<dbReference type="Proteomes" id="UP001168972">
    <property type="component" value="Unassembled WGS sequence"/>
</dbReference>
<feature type="region of interest" description="Disordered" evidence="1">
    <location>
        <begin position="1"/>
        <end position="21"/>
    </location>
</feature>
<dbReference type="GO" id="GO:0008270">
    <property type="term" value="F:zinc ion binding"/>
    <property type="evidence" value="ECO:0007669"/>
    <property type="project" value="InterPro"/>
</dbReference>
<comment type="caution">
    <text evidence="3">The sequence shown here is derived from an EMBL/GenBank/DDBJ whole genome shotgun (WGS) entry which is preliminary data.</text>
</comment>
<dbReference type="PANTHER" id="PTHR46786">
    <property type="entry name" value="ZINC FINGER MATRIN-TYPE PROTEIN 3"/>
    <property type="match status" value="1"/>
</dbReference>
<accession>A0AA39FTR0</accession>
<dbReference type="GO" id="GO:0003676">
    <property type="term" value="F:nucleic acid binding"/>
    <property type="evidence" value="ECO:0007669"/>
    <property type="project" value="InterPro"/>
</dbReference>
<protein>
    <recommendedName>
        <fullName evidence="2">U1-type domain-containing protein</fullName>
    </recommendedName>
</protein>
<proteinExistence type="predicted"/>
<dbReference type="EMBL" id="JAQQBR010000005">
    <property type="protein sequence ID" value="KAK0175325.1"/>
    <property type="molecule type" value="Genomic_DNA"/>
</dbReference>
<sequence length="223" mass="25269">MLKGKMIENPEVPGLEETFPPPPPIILKKEQEIEENLLPVAAIPSASMATSSGLIDPFYVSPPAQPLPWWVPTDADTQESYSQWLDPLQEPNFVVTPMEKSKIKSAKRKIESIDPVQDAERVASAQRELTALMKPLKCDLCNAVMNSTLQAKLHYDGKPHQKKVSMFLNQSVKKLKTDEKQLTSTTANDWSTYCDNLFLFIRFVKRGLHPKLMQHNIMLEKNI</sequence>
<dbReference type="Gene3D" id="3.30.160.60">
    <property type="entry name" value="Classic Zinc Finger"/>
    <property type="match status" value="1"/>
</dbReference>
<gene>
    <name evidence="3" type="ORF">PV327_009082</name>
</gene>
<name>A0AA39FTR0_MICHY</name>
<dbReference type="InterPro" id="IPR052644">
    <property type="entry name" value="ZMAT3"/>
</dbReference>
<dbReference type="SMART" id="SM00451">
    <property type="entry name" value="ZnF_U1"/>
    <property type="match status" value="1"/>
</dbReference>
<dbReference type="SUPFAM" id="SSF57667">
    <property type="entry name" value="beta-beta-alpha zinc fingers"/>
    <property type="match status" value="1"/>
</dbReference>
<reference evidence="3" key="1">
    <citation type="journal article" date="2023" name="bioRxiv">
        <title>Scaffold-level genome assemblies of two parasitoid biocontrol wasps reveal the parthenogenesis mechanism and an associated novel virus.</title>
        <authorList>
            <person name="Inwood S."/>
            <person name="Skelly J."/>
            <person name="Guhlin J."/>
            <person name="Harrop T."/>
            <person name="Goldson S."/>
            <person name="Dearden P."/>
        </authorList>
    </citation>
    <scope>NUCLEOTIDE SEQUENCE</scope>
    <source>
        <strain evidence="3">Lincoln</strain>
        <tissue evidence="3">Whole body</tissue>
    </source>
</reference>
<dbReference type="AlphaFoldDB" id="A0AA39FTR0"/>
<dbReference type="PANTHER" id="PTHR46786:SF1">
    <property type="entry name" value="ZINC FINGER MATRIN-TYPE PROTEIN 3"/>
    <property type="match status" value="1"/>
</dbReference>
<evidence type="ECO:0000256" key="1">
    <source>
        <dbReference type="SAM" id="MobiDB-lite"/>
    </source>
</evidence>
<organism evidence="3 4">
    <name type="scientific">Microctonus hyperodae</name>
    <name type="common">Parasitoid wasp</name>
    <dbReference type="NCBI Taxonomy" id="165561"/>
    <lineage>
        <taxon>Eukaryota</taxon>
        <taxon>Metazoa</taxon>
        <taxon>Ecdysozoa</taxon>
        <taxon>Arthropoda</taxon>
        <taxon>Hexapoda</taxon>
        <taxon>Insecta</taxon>
        <taxon>Pterygota</taxon>
        <taxon>Neoptera</taxon>
        <taxon>Endopterygota</taxon>
        <taxon>Hymenoptera</taxon>
        <taxon>Apocrita</taxon>
        <taxon>Ichneumonoidea</taxon>
        <taxon>Braconidae</taxon>
        <taxon>Euphorinae</taxon>
        <taxon>Microctonus</taxon>
    </lineage>
</organism>
<keyword evidence="4" id="KW-1185">Reference proteome</keyword>
<dbReference type="InterPro" id="IPR036236">
    <property type="entry name" value="Znf_C2H2_sf"/>
</dbReference>
<dbReference type="Pfam" id="PF12874">
    <property type="entry name" value="zf-met"/>
    <property type="match status" value="1"/>
</dbReference>
<feature type="domain" description="U1-type" evidence="2">
    <location>
        <begin position="133"/>
        <end position="167"/>
    </location>
</feature>